<protein>
    <recommendedName>
        <fullName evidence="2">NYN domain-containing protein</fullName>
    </recommendedName>
</protein>
<evidence type="ECO:0000313" key="5">
    <source>
        <dbReference type="Proteomes" id="UP000006039"/>
    </source>
</evidence>
<dbReference type="InterPro" id="IPR021139">
    <property type="entry name" value="NYN"/>
</dbReference>
<dbReference type="RefSeq" id="XP_009223979.1">
    <property type="nucleotide sequence ID" value="XM_009225715.1"/>
</dbReference>
<reference evidence="3" key="2">
    <citation type="submission" date="2010-07" db="EMBL/GenBank/DDBJ databases">
        <authorList>
            <consortium name="The Broad Institute Genome Sequencing Platform"/>
            <consortium name="Broad Institute Genome Sequencing Center for Infectious Disease"/>
            <person name="Ma L.-J."/>
            <person name="Dead R."/>
            <person name="Young S."/>
            <person name="Zeng Q."/>
            <person name="Koehrsen M."/>
            <person name="Alvarado L."/>
            <person name="Berlin A."/>
            <person name="Chapman S.B."/>
            <person name="Chen Z."/>
            <person name="Freedman E."/>
            <person name="Gellesch M."/>
            <person name="Goldberg J."/>
            <person name="Griggs A."/>
            <person name="Gujja S."/>
            <person name="Heilman E.R."/>
            <person name="Heiman D."/>
            <person name="Hepburn T."/>
            <person name="Howarth C."/>
            <person name="Jen D."/>
            <person name="Larson L."/>
            <person name="Mehta T."/>
            <person name="Neiman D."/>
            <person name="Pearson M."/>
            <person name="Roberts A."/>
            <person name="Saif S."/>
            <person name="Shea T."/>
            <person name="Shenoy N."/>
            <person name="Sisk P."/>
            <person name="Stolte C."/>
            <person name="Sykes S."/>
            <person name="Walk T."/>
            <person name="White J."/>
            <person name="Yandava C."/>
            <person name="Haas B."/>
            <person name="Nusbaum C."/>
            <person name="Birren B."/>
        </authorList>
    </citation>
    <scope>NUCLEOTIDE SEQUENCE</scope>
    <source>
        <strain evidence="3">R3-111a-1</strain>
    </source>
</reference>
<evidence type="ECO:0000313" key="4">
    <source>
        <dbReference type="EnsemblFungi" id="EJT74035"/>
    </source>
</evidence>
<accession>J3P2Z3</accession>
<dbReference type="EnsemblFungi" id="EJT74035">
    <property type="protein sequence ID" value="EJT74035"/>
    <property type="gene ID" value="GGTG_07884"/>
</dbReference>
<dbReference type="OrthoDB" id="2311180at2759"/>
<dbReference type="Gene3D" id="3.40.50.1010">
    <property type="entry name" value="5'-nuclease"/>
    <property type="match status" value="1"/>
</dbReference>
<evidence type="ECO:0000256" key="1">
    <source>
        <dbReference type="SAM" id="MobiDB-lite"/>
    </source>
</evidence>
<proteinExistence type="predicted"/>
<dbReference type="eggNOG" id="ENOG502S9YF">
    <property type="taxonomic scope" value="Eukaryota"/>
</dbReference>
<reference evidence="4" key="5">
    <citation type="submission" date="2018-04" db="UniProtKB">
        <authorList>
            <consortium name="EnsemblFungi"/>
        </authorList>
    </citation>
    <scope>IDENTIFICATION</scope>
    <source>
        <strain evidence="4">R3-111a-1</strain>
    </source>
</reference>
<feature type="domain" description="NYN" evidence="2">
    <location>
        <begin position="81"/>
        <end position="182"/>
    </location>
</feature>
<reference evidence="4" key="4">
    <citation type="journal article" date="2015" name="G3 (Bethesda)">
        <title>Genome sequences of three phytopathogenic species of the Magnaporthaceae family of fungi.</title>
        <authorList>
            <person name="Okagaki L.H."/>
            <person name="Nunes C.C."/>
            <person name="Sailsbery J."/>
            <person name="Clay B."/>
            <person name="Brown D."/>
            <person name="John T."/>
            <person name="Oh Y."/>
            <person name="Young N."/>
            <person name="Fitzgerald M."/>
            <person name="Haas B.J."/>
            <person name="Zeng Q."/>
            <person name="Young S."/>
            <person name="Adiconis X."/>
            <person name="Fan L."/>
            <person name="Levin J.Z."/>
            <person name="Mitchell T.K."/>
            <person name="Okubara P.A."/>
            <person name="Farman M.L."/>
            <person name="Kohn L.M."/>
            <person name="Birren B."/>
            <person name="Ma L.-J."/>
            <person name="Dean R.A."/>
        </authorList>
    </citation>
    <scope>NUCLEOTIDE SEQUENCE</scope>
    <source>
        <strain evidence="4">R3-111a-1</strain>
    </source>
</reference>
<feature type="compositionally biased region" description="Basic and acidic residues" evidence="1">
    <location>
        <begin position="334"/>
        <end position="345"/>
    </location>
</feature>
<feature type="compositionally biased region" description="Acidic residues" evidence="1">
    <location>
        <begin position="361"/>
        <end position="370"/>
    </location>
</feature>
<dbReference type="STRING" id="644352.J3P2Z3"/>
<dbReference type="GO" id="GO:0004540">
    <property type="term" value="F:RNA nuclease activity"/>
    <property type="evidence" value="ECO:0007669"/>
    <property type="project" value="InterPro"/>
</dbReference>
<dbReference type="VEuPathDB" id="FungiDB:GGTG_07884"/>
<dbReference type="EMBL" id="GL385398">
    <property type="protein sequence ID" value="EJT74035.1"/>
    <property type="molecule type" value="Genomic_DNA"/>
</dbReference>
<organism evidence="3">
    <name type="scientific">Gaeumannomyces tritici (strain R3-111a-1)</name>
    <name type="common">Wheat and barley take-all root rot fungus</name>
    <name type="synonym">Gaeumannomyces graminis var. tritici</name>
    <dbReference type="NCBI Taxonomy" id="644352"/>
    <lineage>
        <taxon>Eukaryota</taxon>
        <taxon>Fungi</taxon>
        <taxon>Dikarya</taxon>
        <taxon>Ascomycota</taxon>
        <taxon>Pezizomycotina</taxon>
        <taxon>Sordariomycetes</taxon>
        <taxon>Sordariomycetidae</taxon>
        <taxon>Magnaporthales</taxon>
        <taxon>Magnaporthaceae</taxon>
        <taxon>Gaeumannomyces</taxon>
    </lineage>
</organism>
<gene>
    <name evidence="4" type="primary">20348342</name>
    <name evidence="3" type="ORF">GGTG_07884</name>
</gene>
<evidence type="ECO:0000313" key="3">
    <source>
        <dbReference type="EMBL" id="EJT74035.1"/>
    </source>
</evidence>
<dbReference type="GeneID" id="20348342"/>
<dbReference type="Pfam" id="PF01936">
    <property type="entry name" value="NYN"/>
    <property type="match status" value="1"/>
</dbReference>
<evidence type="ECO:0000259" key="2">
    <source>
        <dbReference type="Pfam" id="PF01936"/>
    </source>
</evidence>
<name>J3P2Z3_GAET3</name>
<sequence length="483" mass="54485">MAPAKDIPRTANQPRRRTGNVFIYIDNSNLWIQGQRTYAEKYKQNADRDPRWRFDAGILKDVLLGESGLSADEQTFQPKMRLYGSTPPIVDSVWKAFEQHDIKVRTFARSSWTRREKEVDTELIADSVEEASEAYYTGIPAVFIIVSGDRDVRSAVVKIVGRGFPVHIWAWKNGIAKAFTREDPDINPDLFKAHLLDPHLEDMGLTRTTFRVDRSVINPHSIVVLDPMSKVDEVENFLNQLRTPAYRYEIPDQRGGGGSNDLAIIPAQASIMKADELRSLYMECKDKLERKGLRVLSYQEYSQKYLLGGGGTESTLAVSNQFKELGGDDEERNEDSGGDGHHQGADQDATATSSQQTPFDGDGDGDDGFEEVNGRLRQQQSRLRKGDESLQIRCNWREFCERGLDCKFGHTKPERESFSVYGIKKAKKYKLCTRDGCLAGARCGYAHGSAELFCPTCGKTGTHEMHLCPERSSFLSARRNYSR</sequence>
<keyword evidence="5" id="KW-1185">Reference proteome</keyword>
<dbReference type="HOGENOM" id="CLU_033464_0_0_1"/>
<reference evidence="5" key="1">
    <citation type="submission" date="2010-07" db="EMBL/GenBank/DDBJ databases">
        <title>The genome sequence of Gaeumannomyces graminis var. tritici strain R3-111a-1.</title>
        <authorList>
            <consortium name="The Broad Institute Genome Sequencing Platform"/>
            <person name="Ma L.-J."/>
            <person name="Dead R."/>
            <person name="Young S."/>
            <person name="Zeng Q."/>
            <person name="Koehrsen M."/>
            <person name="Alvarado L."/>
            <person name="Berlin A."/>
            <person name="Chapman S.B."/>
            <person name="Chen Z."/>
            <person name="Freedman E."/>
            <person name="Gellesch M."/>
            <person name="Goldberg J."/>
            <person name="Griggs A."/>
            <person name="Gujja S."/>
            <person name="Heilman E.R."/>
            <person name="Heiman D."/>
            <person name="Hepburn T."/>
            <person name="Howarth C."/>
            <person name="Jen D."/>
            <person name="Larson L."/>
            <person name="Mehta T."/>
            <person name="Neiman D."/>
            <person name="Pearson M."/>
            <person name="Roberts A."/>
            <person name="Saif S."/>
            <person name="Shea T."/>
            <person name="Shenoy N."/>
            <person name="Sisk P."/>
            <person name="Stolte C."/>
            <person name="Sykes S."/>
            <person name="Walk T."/>
            <person name="White J."/>
            <person name="Yandava C."/>
            <person name="Haas B."/>
            <person name="Nusbaum C."/>
            <person name="Birren B."/>
        </authorList>
    </citation>
    <scope>NUCLEOTIDE SEQUENCE [LARGE SCALE GENOMIC DNA]</scope>
    <source>
        <strain evidence="5">R3-111a-1</strain>
    </source>
</reference>
<reference evidence="3" key="3">
    <citation type="submission" date="2010-09" db="EMBL/GenBank/DDBJ databases">
        <title>Annotation of Gaeumannomyces graminis var. tritici R3-111a-1.</title>
        <authorList>
            <consortium name="The Broad Institute Genome Sequencing Platform"/>
            <person name="Ma L.-J."/>
            <person name="Dead R."/>
            <person name="Young S.K."/>
            <person name="Zeng Q."/>
            <person name="Gargeya S."/>
            <person name="Fitzgerald M."/>
            <person name="Haas B."/>
            <person name="Abouelleil A."/>
            <person name="Alvarado L."/>
            <person name="Arachchi H.M."/>
            <person name="Berlin A."/>
            <person name="Brown A."/>
            <person name="Chapman S.B."/>
            <person name="Chen Z."/>
            <person name="Dunbar C."/>
            <person name="Freedman E."/>
            <person name="Gearin G."/>
            <person name="Gellesch M."/>
            <person name="Goldberg J."/>
            <person name="Griggs A."/>
            <person name="Gujja S."/>
            <person name="Heiman D."/>
            <person name="Howarth C."/>
            <person name="Larson L."/>
            <person name="Lui A."/>
            <person name="MacDonald P.J.P."/>
            <person name="Mehta T."/>
            <person name="Montmayeur A."/>
            <person name="Murphy C."/>
            <person name="Neiman D."/>
            <person name="Pearson M."/>
            <person name="Priest M."/>
            <person name="Roberts A."/>
            <person name="Saif S."/>
            <person name="Shea T."/>
            <person name="Shenoy N."/>
            <person name="Sisk P."/>
            <person name="Stolte C."/>
            <person name="Sykes S."/>
            <person name="Yandava C."/>
            <person name="Wortman J."/>
            <person name="Nusbaum C."/>
            <person name="Birren B."/>
        </authorList>
    </citation>
    <scope>NUCLEOTIDE SEQUENCE</scope>
    <source>
        <strain evidence="3">R3-111a-1</strain>
    </source>
</reference>
<dbReference type="AlphaFoldDB" id="J3P2Z3"/>
<feature type="region of interest" description="Disordered" evidence="1">
    <location>
        <begin position="326"/>
        <end position="371"/>
    </location>
</feature>
<dbReference type="Proteomes" id="UP000006039">
    <property type="component" value="Unassembled WGS sequence"/>
</dbReference>